<dbReference type="Pfam" id="PF23678">
    <property type="entry name" value="YqhI"/>
    <property type="match status" value="1"/>
</dbReference>
<keyword evidence="5" id="KW-1185">Reference proteome</keyword>
<accession>A0A3M8QB45</accession>
<dbReference type="EMBL" id="RIZG01000001">
    <property type="protein sequence ID" value="RNF52911.1"/>
    <property type="molecule type" value="Genomic_DNA"/>
</dbReference>
<gene>
    <name evidence="4" type="ORF">EBI00_02045</name>
</gene>
<dbReference type="InterPro" id="IPR057802">
    <property type="entry name" value="YqhI_dom"/>
</dbReference>
<reference evidence="4 5" key="1">
    <citation type="journal article" date="2012" name="Int. J. Syst. Evol. Microbiol.">
        <title>Marinomonas hwangdonensis sp. nov., isolated from seawater.</title>
        <authorList>
            <person name="Jung Y.T."/>
            <person name="Oh T.K."/>
            <person name="Yoon J.H."/>
        </authorList>
    </citation>
    <scope>NUCLEOTIDE SEQUENCE [LARGE SCALE GENOMIC DNA]</scope>
    <source>
        <strain evidence="4 5">HDW-15</strain>
    </source>
</reference>
<dbReference type="Gene3D" id="3.40.50.1820">
    <property type="entry name" value="alpha/beta hydrolase"/>
    <property type="match status" value="1"/>
</dbReference>
<evidence type="ECO:0000313" key="5">
    <source>
        <dbReference type="Proteomes" id="UP000280507"/>
    </source>
</evidence>
<dbReference type="AlphaFoldDB" id="A0A3M8QB45"/>
<evidence type="ECO:0000256" key="1">
    <source>
        <dbReference type="SAM" id="MobiDB-lite"/>
    </source>
</evidence>
<evidence type="ECO:0000259" key="2">
    <source>
        <dbReference type="Pfam" id="PF01738"/>
    </source>
</evidence>
<comment type="caution">
    <text evidence="4">The sequence shown here is derived from an EMBL/GenBank/DDBJ whole genome shotgun (WGS) entry which is preliminary data.</text>
</comment>
<sequence>MTLPTSHSKTHHSHTQNTPKTTDVSALASPIPQQAFDWYDEYAHGDIDRRTFLSRLGTLSIAGLTLSVVAGALTPNYALAEQVSFNDPDIIASYVEFDAPRGHGKGRGYLVRPKNVDINNKAAAVLVAHENRGLNPYIEDVARRLAKAGFIAFAPDALFPLGGYPGNDDEGRAMQRTLDGSKIEGDFMDAATLLKNHDFSTGKVGIVGFCFGGYLANTLAAEMPETINAAAPYYGTPAKSNIDKIKAPMQLHFAELDQRVNDTWPEYENTLKANQVTYEAFIYPQTNHGFHNDSTARYDEKNAELAWQRTLNFFKETLRA</sequence>
<dbReference type="Pfam" id="PF01738">
    <property type="entry name" value="DLH"/>
    <property type="match status" value="1"/>
</dbReference>
<dbReference type="OrthoDB" id="9787933at2"/>
<dbReference type="SUPFAM" id="SSF53474">
    <property type="entry name" value="alpha/beta-Hydrolases"/>
    <property type="match status" value="1"/>
</dbReference>
<name>A0A3M8QB45_9GAMM</name>
<proteinExistence type="predicted"/>
<dbReference type="RefSeq" id="WP_123094252.1">
    <property type="nucleotide sequence ID" value="NZ_RIZG01000001.1"/>
</dbReference>
<evidence type="ECO:0000259" key="3">
    <source>
        <dbReference type="Pfam" id="PF23678"/>
    </source>
</evidence>
<protein>
    <submittedName>
        <fullName evidence="4">Dienelactone hydrolase family protein</fullName>
    </submittedName>
</protein>
<organism evidence="4 5">
    <name type="scientific">Marinomonas hwangdonensis</name>
    <dbReference type="NCBI Taxonomy" id="1053647"/>
    <lineage>
        <taxon>Bacteria</taxon>
        <taxon>Pseudomonadati</taxon>
        <taxon>Pseudomonadota</taxon>
        <taxon>Gammaproteobacteria</taxon>
        <taxon>Oceanospirillales</taxon>
        <taxon>Oceanospirillaceae</taxon>
        <taxon>Marinomonas</taxon>
    </lineage>
</organism>
<dbReference type="PROSITE" id="PS51318">
    <property type="entry name" value="TAT"/>
    <property type="match status" value="1"/>
</dbReference>
<dbReference type="InterPro" id="IPR002925">
    <property type="entry name" value="Dienelactn_hydro"/>
</dbReference>
<evidence type="ECO:0000313" key="4">
    <source>
        <dbReference type="EMBL" id="RNF52911.1"/>
    </source>
</evidence>
<feature type="domain" description="YqhI" evidence="3">
    <location>
        <begin position="28"/>
        <end position="55"/>
    </location>
</feature>
<dbReference type="InterPro" id="IPR006311">
    <property type="entry name" value="TAT_signal"/>
</dbReference>
<dbReference type="Proteomes" id="UP000280507">
    <property type="component" value="Unassembled WGS sequence"/>
</dbReference>
<dbReference type="GO" id="GO:0016787">
    <property type="term" value="F:hydrolase activity"/>
    <property type="evidence" value="ECO:0007669"/>
    <property type="project" value="UniProtKB-KW"/>
</dbReference>
<dbReference type="PANTHER" id="PTHR46623">
    <property type="entry name" value="CARBOXYMETHYLENEBUTENOLIDASE-RELATED"/>
    <property type="match status" value="1"/>
</dbReference>
<dbReference type="InterPro" id="IPR029058">
    <property type="entry name" value="AB_hydrolase_fold"/>
</dbReference>
<dbReference type="InterPro" id="IPR051049">
    <property type="entry name" value="Dienelactone_hydrolase-like"/>
</dbReference>
<dbReference type="PANTHER" id="PTHR46623:SF6">
    <property type="entry name" value="ALPHA_BETA-HYDROLASES SUPERFAMILY PROTEIN"/>
    <property type="match status" value="1"/>
</dbReference>
<keyword evidence="4" id="KW-0378">Hydrolase</keyword>
<feature type="domain" description="Dienelactone hydrolase" evidence="2">
    <location>
        <begin position="107"/>
        <end position="317"/>
    </location>
</feature>
<feature type="region of interest" description="Disordered" evidence="1">
    <location>
        <begin position="1"/>
        <end position="25"/>
    </location>
</feature>